<dbReference type="GO" id="GO:0000793">
    <property type="term" value="C:condensed chromosome"/>
    <property type="evidence" value="ECO:0007669"/>
    <property type="project" value="TreeGrafter"/>
</dbReference>
<organism evidence="10 11">
    <name type="scientific">Pyrocoelia pectoralis</name>
    <dbReference type="NCBI Taxonomy" id="417401"/>
    <lineage>
        <taxon>Eukaryota</taxon>
        <taxon>Metazoa</taxon>
        <taxon>Ecdysozoa</taxon>
        <taxon>Arthropoda</taxon>
        <taxon>Hexapoda</taxon>
        <taxon>Insecta</taxon>
        <taxon>Pterygota</taxon>
        <taxon>Neoptera</taxon>
        <taxon>Endopterygota</taxon>
        <taxon>Coleoptera</taxon>
        <taxon>Polyphaga</taxon>
        <taxon>Elateriformia</taxon>
        <taxon>Elateroidea</taxon>
        <taxon>Lampyridae</taxon>
        <taxon>Lampyrinae</taxon>
        <taxon>Pyrocoelia</taxon>
    </lineage>
</organism>
<dbReference type="InterPro" id="IPR027165">
    <property type="entry name" value="CND3"/>
</dbReference>
<evidence type="ECO:0000313" key="11">
    <source>
        <dbReference type="Proteomes" id="UP001329430"/>
    </source>
</evidence>
<dbReference type="PANTHER" id="PTHR14418:SF5">
    <property type="entry name" value="CONDENSIN COMPLEX SUBUNIT 3"/>
    <property type="match status" value="1"/>
</dbReference>
<feature type="compositionally biased region" description="Basic and acidic residues" evidence="8">
    <location>
        <begin position="1185"/>
        <end position="1197"/>
    </location>
</feature>
<keyword evidence="11" id="KW-1185">Reference proteome</keyword>
<evidence type="ECO:0000256" key="5">
    <source>
        <dbReference type="ARBA" id="ARBA00022776"/>
    </source>
</evidence>
<dbReference type="SUPFAM" id="SSF48371">
    <property type="entry name" value="ARM repeat"/>
    <property type="match status" value="1"/>
</dbReference>
<comment type="subcellular location">
    <subcellularLocation>
        <location evidence="1">Chromosome</location>
    </subcellularLocation>
</comment>
<evidence type="ECO:0000256" key="2">
    <source>
        <dbReference type="ARBA" id="ARBA00006533"/>
    </source>
</evidence>
<keyword evidence="7" id="KW-0131">Cell cycle</keyword>
<feature type="compositionally biased region" description="Basic residues" evidence="8">
    <location>
        <begin position="1291"/>
        <end position="1302"/>
    </location>
</feature>
<dbReference type="GO" id="GO:0005737">
    <property type="term" value="C:cytoplasm"/>
    <property type="evidence" value="ECO:0007669"/>
    <property type="project" value="TreeGrafter"/>
</dbReference>
<evidence type="ECO:0000256" key="3">
    <source>
        <dbReference type="ARBA" id="ARBA00022454"/>
    </source>
</evidence>
<name>A0AAN7V8J4_9COLE</name>
<evidence type="ECO:0000259" key="9">
    <source>
        <dbReference type="Pfam" id="PF12719"/>
    </source>
</evidence>
<feature type="compositionally biased region" description="Polar residues" evidence="8">
    <location>
        <begin position="1347"/>
        <end position="1356"/>
    </location>
</feature>
<evidence type="ECO:0000313" key="10">
    <source>
        <dbReference type="EMBL" id="KAK5640968.1"/>
    </source>
</evidence>
<evidence type="ECO:0000256" key="6">
    <source>
        <dbReference type="ARBA" id="ARBA00023067"/>
    </source>
</evidence>
<feature type="region of interest" description="Disordered" evidence="8">
    <location>
        <begin position="1185"/>
        <end position="1356"/>
    </location>
</feature>
<dbReference type="PANTHER" id="PTHR14418">
    <property type="entry name" value="CONDENSIN COMPLEX SUBUNIT 3-RELATED"/>
    <property type="match status" value="1"/>
</dbReference>
<evidence type="ECO:0000256" key="7">
    <source>
        <dbReference type="ARBA" id="ARBA00023306"/>
    </source>
</evidence>
<dbReference type="GO" id="GO:0051301">
    <property type="term" value="P:cell division"/>
    <property type="evidence" value="ECO:0007669"/>
    <property type="project" value="UniProtKB-KW"/>
</dbReference>
<gene>
    <name evidence="10" type="ORF">RI129_009515</name>
</gene>
<sequence length="1356" mass="154412">MLRKKFSDILYKIQQSSSCHQKYRHILIKLYNESSLEDFECEFMRCIELLFGFETKQKNIHNERCVEFLASFVTTLVTSSMKKQEENLSDDSDKDVEVHPFLNSVVYNVLQYHNLEQVSARYRCCQFINLLLRFLGDDALIDMDIANLIQNAMLDRIIDIKQIVRLQAVKVLARLQQPDNPDCPVIQAFLDRLYESSALVRKEVVESIASIPSIIPKIVERVRDCDANVRLAAFRKCSLVGPKMITIANRQLVINSGFTEDNESVKKFFLEDTLPKWLSVYKDDYLLLLKGLKLDAYEEDLKQTEIISKKVLEVFFKSKSLSLLDHLPIDENKLIPIEKLSNETALFWSIMAGLLRESDDKQEHLDEIIPELTHFCTYIEKYYDETKPKNLMDWQYLEYQQVLCQLFKIVKEYDFSDEVGRQAMKKLLVYMLSDGKFNSCVITEIVCIMEKINPVMDSLTIEVCHIISDIHEPLIEQSLSEDAIRQNNFKLASLKVKINILMEERDEAVTHADYDRASKIKKELIELNKQVEDMTNTVPSPKMTRTTQNDSETLCKCLNILIGLLMSPNLTVLTASLRTCKDEFIIPLLSNSNMEVFSKAFKCIALYCLLDKQMAQDNLKLICSPIITYRLIPQYDKPSLLIAIAAFCDILRWFGTDIFNCVAENSVSSDTASRPRINGTRRLYTNTALDDIDSCDIEISSYENIIEILLDMLDDENQELREQSGMALCELVKCRIAVSPMLISRIVLKWLNPMTEKHDQKLQQLLANAIVFFARFVTDSEEILEKAVIPILSSLGNAPRTSPLADVDIDGALSFLAAITSIQKPVGFNNIHKNLAFSLCDKIAPKPEDRCVPLYVKMLLHLDPILEDGVVVQELINQAQLIIDDIRDKLSKRNLQKFVHKLSQILANLLENETGENSVSNSPVPRLSDINEEQNLAPVTQNNLNSLQLVSDIHNSPRIMESNASNLRQSLRYSLLSKLKPSTIENNNCDNENNLNKGKPQKVVILSNILLNNNLNAPIRPIDKNIITRDAIVSLPRMPHLNNCLPPVEKPTDESETQMNALLDNNPPSRPIDKNIVTKDVIVSLPRMSRFSNNCSLPVEESKDDSNASQAQMSNVYVNMSKENLLQGNKENMKQYEGVTRQSARKLLFSTSSNSVKRRKRRTRSSILQKSLNDSDETILHTIIEDNSPKMGSHDDMTIETPQSDTSSNNRRQSSRTRRSQKVIVSDTSSDSDVHHKRTRGSLRKTMSFHNDSEETTSSTDTNLSGFMRASQSSPIQRSEKVTLTDTSLHSQKHSKRTRNSLRKTMSFSNGVIEETSTSDASSSGSFDSRSRIRRSQRIVTTSTSSNTQYVKQFSS</sequence>
<keyword evidence="3" id="KW-0158">Chromosome</keyword>
<evidence type="ECO:0000256" key="1">
    <source>
        <dbReference type="ARBA" id="ARBA00004286"/>
    </source>
</evidence>
<feature type="domain" description="Nuclear condensin complex subunit 3 C-terminal" evidence="9">
    <location>
        <begin position="556"/>
        <end position="862"/>
    </location>
</feature>
<keyword evidence="5" id="KW-0498">Mitosis</keyword>
<dbReference type="Pfam" id="PF12719">
    <property type="entry name" value="Cnd3"/>
    <property type="match status" value="1"/>
</dbReference>
<proteinExistence type="inferred from homology"/>
<dbReference type="InterPro" id="IPR016024">
    <property type="entry name" value="ARM-type_fold"/>
</dbReference>
<keyword evidence="4" id="KW-0132">Cell division</keyword>
<dbReference type="GO" id="GO:0007076">
    <property type="term" value="P:mitotic chromosome condensation"/>
    <property type="evidence" value="ECO:0007669"/>
    <property type="project" value="InterPro"/>
</dbReference>
<comment type="caution">
    <text evidence="10">The sequence shown here is derived from an EMBL/GenBank/DDBJ whole genome shotgun (WGS) entry which is preliminary data.</text>
</comment>
<protein>
    <recommendedName>
        <fullName evidence="9">Nuclear condensin complex subunit 3 C-terminal domain-containing protein</fullName>
    </recommendedName>
</protein>
<dbReference type="Gene3D" id="1.25.10.10">
    <property type="entry name" value="Leucine-rich Repeat Variant"/>
    <property type="match status" value="2"/>
</dbReference>
<evidence type="ECO:0000256" key="4">
    <source>
        <dbReference type="ARBA" id="ARBA00022618"/>
    </source>
</evidence>
<dbReference type="EMBL" id="JAVRBK010000007">
    <property type="protein sequence ID" value="KAK5640968.1"/>
    <property type="molecule type" value="Genomic_DNA"/>
</dbReference>
<keyword evidence="6" id="KW-0226">DNA condensation</keyword>
<feature type="region of interest" description="Disordered" evidence="8">
    <location>
        <begin position="1150"/>
        <end position="1170"/>
    </location>
</feature>
<dbReference type="InterPro" id="IPR011989">
    <property type="entry name" value="ARM-like"/>
</dbReference>
<dbReference type="GO" id="GO:0000796">
    <property type="term" value="C:condensin complex"/>
    <property type="evidence" value="ECO:0007669"/>
    <property type="project" value="InterPro"/>
</dbReference>
<accession>A0AAN7V8J4</accession>
<comment type="similarity">
    <text evidence="2">Belongs to the CND3 (condensin subunit 3) family.</text>
</comment>
<dbReference type="Proteomes" id="UP001329430">
    <property type="component" value="Chromosome 7"/>
</dbReference>
<feature type="compositionally biased region" description="Low complexity" evidence="8">
    <location>
        <begin position="1316"/>
        <end position="1328"/>
    </location>
</feature>
<evidence type="ECO:0000256" key="8">
    <source>
        <dbReference type="SAM" id="MobiDB-lite"/>
    </source>
</evidence>
<reference evidence="10 11" key="1">
    <citation type="journal article" date="2024" name="Insects">
        <title>An Improved Chromosome-Level Genome Assembly of the Firefly Pyrocoelia pectoralis.</title>
        <authorList>
            <person name="Fu X."/>
            <person name="Meyer-Rochow V.B."/>
            <person name="Ballantyne L."/>
            <person name="Zhu X."/>
        </authorList>
    </citation>
    <scope>NUCLEOTIDE SEQUENCE [LARGE SCALE GENOMIC DNA]</scope>
    <source>
        <strain evidence="10">XCY_ONT2</strain>
    </source>
</reference>
<dbReference type="InterPro" id="IPR025977">
    <property type="entry name" value="Cnd3_C"/>
</dbReference>